<name>A0ABW5R7V9_9BACL</name>
<keyword evidence="4" id="KW-0378">Hydrolase</keyword>
<reference evidence="5" key="1">
    <citation type="journal article" date="2019" name="Int. J. Syst. Evol. Microbiol.">
        <title>The Global Catalogue of Microorganisms (GCM) 10K type strain sequencing project: providing services to taxonomists for standard genome sequencing and annotation.</title>
        <authorList>
            <consortium name="The Broad Institute Genomics Platform"/>
            <consortium name="The Broad Institute Genome Sequencing Center for Infectious Disease"/>
            <person name="Wu L."/>
            <person name="Ma J."/>
        </authorList>
    </citation>
    <scope>NUCLEOTIDE SEQUENCE [LARGE SCALE GENOMIC DNA]</scope>
    <source>
        <strain evidence="5">KCTC 33676</strain>
    </source>
</reference>
<evidence type="ECO:0000313" key="4">
    <source>
        <dbReference type="EMBL" id="MFD2671101.1"/>
    </source>
</evidence>
<evidence type="ECO:0000313" key="5">
    <source>
        <dbReference type="Proteomes" id="UP001597497"/>
    </source>
</evidence>
<dbReference type="EMBL" id="JBHUMM010000009">
    <property type="protein sequence ID" value="MFD2671101.1"/>
    <property type="molecule type" value="Genomic_DNA"/>
</dbReference>
<comment type="caution">
    <text evidence="4">The sequence shown here is derived from an EMBL/GenBank/DDBJ whole genome shotgun (WGS) entry which is preliminary data.</text>
</comment>
<evidence type="ECO:0000256" key="1">
    <source>
        <dbReference type="ARBA" id="ARBA00010211"/>
    </source>
</evidence>
<dbReference type="SUPFAM" id="SSF56529">
    <property type="entry name" value="FAH"/>
    <property type="match status" value="1"/>
</dbReference>
<dbReference type="PANTHER" id="PTHR11820:SF7">
    <property type="entry name" value="ACYLPYRUVASE FAHD1, MITOCHONDRIAL"/>
    <property type="match status" value="1"/>
</dbReference>
<comment type="similarity">
    <text evidence="1">Belongs to the FAH family.</text>
</comment>
<evidence type="ECO:0000259" key="3">
    <source>
        <dbReference type="Pfam" id="PF01557"/>
    </source>
</evidence>
<organism evidence="4 5">
    <name type="scientific">Marinicrinis sediminis</name>
    <dbReference type="NCBI Taxonomy" id="1652465"/>
    <lineage>
        <taxon>Bacteria</taxon>
        <taxon>Bacillati</taxon>
        <taxon>Bacillota</taxon>
        <taxon>Bacilli</taxon>
        <taxon>Bacillales</taxon>
        <taxon>Paenibacillaceae</taxon>
    </lineage>
</organism>
<keyword evidence="2" id="KW-0479">Metal-binding</keyword>
<dbReference type="PANTHER" id="PTHR11820">
    <property type="entry name" value="ACYLPYRUVASE"/>
    <property type="match status" value="1"/>
</dbReference>
<proteinExistence type="inferred from homology"/>
<dbReference type="RefSeq" id="WP_379928534.1">
    <property type="nucleotide sequence ID" value="NZ_JBHUMM010000009.1"/>
</dbReference>
<sequence>MESNSNLRNLYFVGRNYTQHAAELGNAVPEQPLIFTKPTHAQAKLEGEITLPFDRGAVHYEGEVVVRIGQSYEPGEPWSEMVDAFALGIDLTLRDVQTELKEKGHPWLAAKGFKQSAVLSPFVSLLSLSSHDELLETPFFLHVNGVQRQEGRLGETIFSLQQIVDFIGQHYGLDQGDVIFTGTPAGVGALKEQDEIELFWGETSAGRCKVIAAP</sequence>
<accession>A0ABW5R7V9</accession>
<keyword evidence="5" id="KW-1185">Reference proteome</keyword>
<feature type="domain" description="Fumarylacetoacetase-like C-terminal" evidence="3">
    <location>
        <begin position="11"/>
        <end position="198"/>
    </location>
</feature>
<gene>
    <name evidence="4" type="ORF">ACFSUC_05730</name>
</gene>
<evidence type="ECO:0000256" key="2">
    <source>
        <dbReference type="ARBA" id="ARBA00022723"/>
    </source>
</evidence>
<dbReference type="Proteomes" id="UP001597497">
    <property type="component" value="Unassembled WGS sequence"/>
</dbReference>
<dbReference type="Gene3D" id="3.90.850.10">
    <property type="entry name" value="Fumarylacetoacetase-like, C-terminal domain"/>
    <property type="match status" value="1"/>
</dbReference>
<protein>
    <submittedName>
        <fullName evidence="4">Fumarylacetoacetate hydrolase family protein</fullName>
    </submittedName>
</protein>
<dbReference type="Pfam" id="PF01557">
    <property type="entry name" value="FAA_hydrolase"/>
    <property type="match status" value="1"/>
</dbReference>
<dbReference type="GO" id="GO:0016787">
    <property type="term" value="F:hydrolase activity"/>
    <property type="evidence" value="ECO:0007669"/>
    <property type="project" value="UniProtKB-KW"/>
</dbReference>
<dbReference type="InterPro" id="IPR036663">
    <property type="entry name" value="Fumarylacetoacetase_C_sf"/>
</dbReference>
<dbReference type="InterPro" id="IPR011234">
    <property type="entry name" value="Fumarylacetoacetase-like_C"/>
</dbReference>